<proteinExistence type="predicted"/>
<feature type="compositionally biased region" description="Basic and acidic residues" evidence="1">
    <location>
        <begin position="40"/>
        <end position="72"/>
    </location>
</feature>
<reference evidence="3" key="1">
    <citation type="journal article" date="2019" name="Environ. Microbiol.">
        <title>Fungal ecological strategies reflected in gene transcription - a case study of two litter decomposers.</title>
        <authorList>
            <person name="Barbi F."/>
            <person name="Kohler A."/>
            <person name="Barry K."/>
            <person name="Baskaran P."/>
            <person name="Daum C."/>
            <person name="Fauchery L."/>
            <person name="Ihrmark K."/>
            <person name="Kuo A."/>
            <person name="LaButti K."/>
            <person name="Lipzen A."/>
            <person name="Morin E."/>
            <person name="Grigoriev I.V."/>
            <person name="Henrissat B."/>
            <person name="Lindahl B."/>
            <person name="Martin F."/>
        </authorList>
    </citation>
    <scope>NUCLEOTIDE SEQUENCE</scope>
    <source>
        <strain evidence="3">JB14</strain>
    </source>
</reference>
<organism evidence="3 4">
    <name type="scientific">Gymnopus androsaceus JB14</name>
    <dbReference type="NCBI Taxonomy" id="1447944"/>
    <lineage>
        <taxon>Eukaryota</taxon>
        <taxon>Fungi</taxon>
        <taxon>Dikarya</taxon>
        <taxon>Basidiomycota</taxon>
        <taxon>Agaricomycotina</taxon>
        <taxon>Agaricomycetes</taxon>
        <taxon>Agaricomycetidae</taxon>
        <taxon>Agaricales</taxon>
        <taxon>Marasmiineae</taxon>
        <taxon>Omphalotaceae</taxon>
        <taxon>Gymnopus</taxon>
    </lineage>
</organism>
<accession>A0A6A4HJ31</accession>
<feature type="signal peptide" evidence="2">
    <location>
        <begin position="1"/>
        <end position="18"/>
    </location>
</feature>
<dbReference type="AlphaFoldDB" id="A0A6A4HJ31"/>
<protein>
    <submittedName>
        <fullName evidence="3">Uncharacterized protein</fullName>
    </submittedName>
</protein>
<feature type="chain" id="PRO_5025597752" evidence="2">
    <location>
        <begin position="19"/>
        <end position="234"/>
    </location>
</feature>
<dbReference type="Proteomes" id="UP000799118">
    <property type="component" value="Unassembled WGS sequence"/>
</dbReference>
<evidence type="ECO:0000256" key="1">
    <source>
        <dbReference type="SAM" id="MobiDB-lite"/>
    </source>
</evidence>
<gene>
    <name evidence="3" type="ORF">BT96DRAFT_995796</name>
</gene>
<name>A0A6A4HJ31_9AGAR</name>
<feature type="compositionally biased region" description="Basic and acidic residues" evidence="1">
    <location>
        <begin position="90"/>
        <end position="115"/>
    </location>
</feature>
<sequence>MRLNSVFIVLGLAAAVCAMPMPAAEGGAKPGATGTGTAEQKSDTNHANDKGGKGDKKEKKGSGNKDHKESRAAPETPAPDAPGAATSDPAKGHTDTESKDSTNDPDHAAKKEAAEKFLQSAAKQSPKLGWKPEHLEFEWEGAGAAGKGSGAPLETRESTGKPKKDEGKKEKGKEHELMFDISFEAGHVCEGRCHAHIKAGKDKKITGSILSEKKKQLFSGAAVCFSLHFFSSIF</sequence>
<feature type="compositionally biased region" description="Low complexity" evidence="1">
    <location>
        <begin position="24"/>
        <end position="39"/>
    </location>
</feature>
<evidence type="ECO:0000313" key="3">
    <source>
        <dbReference type="EMBL" id="KAE9397458.1"/>
    </source>
</evidence>
<evidence type="ECO:0000313" key="4">
    <source>
        <dbReference type="Proteomes" id="UP000799118"/>
    </source>
</evidence>
<keyword evidence="2" id="KW-0732">Signal</keyword>
<dbReference type="EMBL" id="ML769497">
    <property type="protein sequence ID" value="KAE9397458.1"/>
    <property type="molecule type" value="Genomic_DNA"/>
</dbReference>
<feature type="compositionally biased region" description="Basic and acidic residues" evidence="1">
    <location>
        <begin position="154"/>
        <end position="175"/>
    </location>
</feature>
<keyword evidence="4" id="KW-1185">Reference proteome</keyword>
<evidence type="ECO:0000256" key="2">
    <source>
        <dbReference type="SAM" id="SignalP"/>
    </source>
</evidence>
<feature type="region of interest" description="Disordered" evidence="1">
    <location>
        <begin position="24"/>
        <end position="175"/>
    </location>
</feature>